<dbReference type="Proteomes" id="UP000003019">
    <property type="component" value="Unassembled WGS sequence"/>
</dbReference>
<comment type="caution">
    <text evidence="1">The sequence shown here is derived from an EMBL/GenBank/DDBJ whole genome shotgun (WGS) entry which is preliminary data.</text>
</comment>
<organism evidence="1 2">
    <name type="scientific">Neisseria shayeganii 871</name>
    <dbReference type="NCBI Taxonomy" id="1032488"/>
    <lineage>
        <taxon>Bacteria</taxon>
        <taxon>Pseudomonadati</taxon>
        <taxon>Pseudomonadota</taxon>
        <taxon>Betaproteobacteria</taxon>
        <taxon>Neisseriales</taxon>
        <taxon>Neisseriaceae</taxon>
        <taxon>Neisseria</taxon>
    </lineage>
</organism>
<gene>
    <name evidence="1" type="ORF">HMPREF9371_0275</name>
</gene>
<evidence type="ECO:0000313" key="1">
    <source>
        <dbReference type="EMBL" id="EGY53530.1"/>
    </source>
</evidence>
<dbReference type="STRING" id="1032488.HMPREF9371_0275"/>
<dbReference type="AlphaFoldDB" id="G4CF86"/>
<sequence length="42" mass="4893">MGHEVFFKYSQYSETADACRKPQRWSCAAEGYLKNGSIQYLE</sequence>
<reference evidence="1 2" key="1">
    <citation type="submission" date="2011-05" db="EMBL/GenBank/DDBJ databases">
        <authorList>
            <person name="Muzny D."/>
            <person name="Qin X."/>
            <person name="Deng J."/>
            <person name="Jiang H."/>
            <person name="Liu Y."/>
            <person name="Qu J."/>
            <person name="Song X.-Z."/>
            <person name="Zhang L."/>
            <person name="Thornton R."/>
            <person name="Coyle M."/>
            <person name="Francisco L."/>
            <person name="Jackson L."/>
            <person name="Javaid M."/>
            <person name="Korchina V."/>
            <person name="Kovar C."/>
            <person name="Mata R."/>
            <person name="Mathew T."/>
            <person name="Ngo R."/>
            <person name="Nguyen L."/>
            <person name="Nguyen N."/>
            <person name="Okwuonu G."/>
            <person name="Ongeri F."/>
            <person name="Pham C."/>
            <person name="Simmons D."/>
            <person name="Wilczek-Boney K."/>
            <person name="Hale W."/>
            <person name="Jakkamsetti A."/>
            <person name="Pham P."/>
            <person name="Ruth R."/>
            <person name="San Lucas F."/>
            <person name="Warren J."/>
            <person name="Zhang J."/>
            <person name="Zhao Z."/>
            <person name="Zhou C."/>
            <person name="Zhu D."/>
            <person name="Lee S."/>
            <person name="Bess C."/>
            <person name="Blankenburg K."/>
            <person name="Forbes L."/>
            <person name="Fu Q."/>
            <person name="Gubbala S."/>
            <person name="Hirani K."/>
            <person name="Jayaseelan J.C."/>
            <person name="Lara F."/>
            <person name="Munidasa M."/>
            <person name="Palculict T."/>
            <person name="Patil S."/>
            <person name="Pu L.-L."/>
            <person name="Saada N."/>
            <person name="Tang L."/>
            <person name="Weissenberger G."/>
            <person name="Zhu Y."/>
            <person name="Hemphill L."/>
            <person name="Shang Y."/>
            <person name="Youmans B."/>
            <person name="Ayvaz T."/>
            <person name="Ross M."/>
            <person name="Santibanez J."/>
            <person name="Aqrawi P."/>
            <person name="Gross S."/>
            <person name="Joshi V."/>
            <person name="Fowler G."/>
            <person name="Nazareth L."/>
            <person name="Reid J."/>
            <person name="Worley K."/>
            <person name="Petrosino J."/>
            <person name="Highlander S."/>
            <person name="Gibbs R."/>
        </authorList>
    </citation>
    <scope>NUCLEOTIDE SEQUENCE [LARGE SCALE GENOMIC DNA]</scope>
    <source>
        <strain evidence="1 2">871</strain>
    </source>
</reference>
<name>G4CF86_9NEIS</name>
<accession>G4CF86</accession>
<evidence type="ECO:0000313" key="2">
    <source>
        <dbReference type="Proteomes" id="UP000003019"/>
    </source>
</evidence>
<dbReference type="PATRIC" id="fig|1032488.3.peg.258"/>
<dbReference type="HOGENOM" id="CLU_3254571_0_0_4"/>
<dbReference type="EMBL" id="AGAY01000008">
    <property type="protein sequence ID" value="EGY53530.1"/>
    <property type="molecule type" value="Genomic_DNA"/>
</dbReference>
<proteinExistence type="predicted"/>
<protein>
    <submittedName>
        <fullName evidence="1">Uncharacterized protein</fullName>
    </submittedName>
</protein>
<keyword evidence="2" id="KW-1185">Reference proteome</keyword>